<keyword evidence="6" id="KW-0732">Signal</keyword>
<dbReference type="PROSITE" id="PS00502">
    <property type="entry name" value="POLYGALACTURONASE"/>
    <property type="match status" value="1"/>
</dbReference>
<evidence type="ECO:0000256" key="5">
    <source>
        <dbReference type="ARBA" id="ARBA00022525"/>
    </source>
</evidence>
<dbReference type="AlphaFoldDB" id="A0A2R6QVA2"/>
<dbReference type="Pfam" id="PF00295">
    <property type="entry name" value="Glyco_hydro_28"/>
    <property type="match status" value="1"/>
</dbReference>
<dbReference type="GO" id="GO:0009830">
    <property type="term" value="P:cell wall modification involved in abscission"/>
    <property type="evidence" value="ECO:0007669"/>
    <property type="project" value="UniProtKB-ARBA"/>
</dbReference>
<feature type="transmembrane region" description="Helical" evidence="14">
    <location>
        <begin position="7"/>
        <end position="27"/>
    </location>
</feature>
<dbReference type="EC" id="3.2.1.15" evidence="3"/>
<accession>A0A2R6QVA2</accession>
<dbReference type="GO" id="GO:0005975">
    <property type="term" value="P:carbohydrate metabolic process"/>
    <property type="evidence" value="ECO:0007669"/>
    <property type="project" value="InterPro"/>
</dbReference>
<evidence type="ECO:0000256" key="13">
    <source>
        <dbReference type="RuleBase" id="RU361169"/>
    </source>
</evidence>
<dbReference type="InParanoid" id="A0A2R6QVA2"/>
<proteinExistence type="inferred from homology"/>
<dbReference type="FunCoup" id="A0A2R6QVA2">
    <property type="interactions" value="107"/>
</dbReference>
<evidence type="ECO:0000256" key="3">
    <source>
        <dbReference type="ARBA" id="ARBA00012736"/>
    </source>
</evidence>
<evidence type="ECO:0000256" key="14">
    <source>
        <dbReference type="SAM" id="Phobius"/>
    </source>
</evidence>
<dbReference type="GO" id="GO:0004650">
    <property type="term" value="F:polygalacturonase activity"/>
    <property type="evidence" value="ECO:0007669"/>
    <property type="project" value="UniProtKB-EC"/>
</dbReference>
<dbReference type="InterPro" id="IPR006626">
    <property type="entry name" value="PbH1"/>
</dbReference>
<dbReference type="SUPFAM" id="SSF51126">
    <property type="entry name" value="Pectin lyase-like"/>
    <property type="match status" value="1"/>
</dbReference>
<evidence type="ECO:0000256" key="7">
    <source>
        <dbReference type="ARBA" id="ARBA00022801"/>
    </source>
</evidence>
<comment type="similarity">
    <text evidence="2 13">Belongs to the glycosyl hydrolase 28 family.</text>
</comment>
<dbReference type="InterPro" id="IPR011050">
    <property type="entry name" value="Pectin_lyase_fold/virulence"/>
</dbReference>
<dbReference type="STRING" id="1590841.A0A2R6QVA2"/>
<reference evidence="15 16" key="1">
    <citation type="submission" date="2017-07" db="EMBL/GenBank/DDBJ databases">
        <title>An improved, manually edited Actinidia chinensis var. chinensis (kiwifruit) genome highlights the challenges associated with draft genomes and gene prediction in plants.</title>
        <authorList>
            <person name="Pilkington S."/>
            <person name="Crowhurst R."/>
            <person name="Hilario E."/>
            <person name="Nardozza S."/>
            <person name="Fraser L."/>
            <person name="Peng Y."/>
            <person name="Gunaseelan K."/>
            <person name="Simpson R."/>
            <person name="Tahir J."/>
            <person name="Deroles S."/>
            <person name="Templeton K."/>
            <person name="Luo Z."/>
            <person name="Davy M."/>
            <person name="Cheng C."/>
            <person name="Mcneilage M."/>
            <person name="Scaglione D."/>
            <person name="Liu Y."/>
            <person name="Zhang Q."/>
            <person name="Datson P."/>
            <person name="De Silva N."/>
            <person name="Gardiner S."/>
            <person name="Bassett H."/>
            <person name="Chagne D."/>
            <person name="Mccallum J."/>
            <person name="Dzierzon H."/>
            <person name="Deng C."/>
            <person name="Wang Y.-Y."/>
            <person name="Barron N."/>
            <person name="Manako K."/>
            <person name="Bowen J."/>
            <person name="Foster T."/>
            <person name="Erridge Z."/>
            <person name="Tiffin H."/>
            <person name="Waite C."/>
            <person name="Davies K."/>
            <person name="Grierson E."/>
            <person name="Laing W."/>
            <person name="Kirk R."/>
            <person name="Chen X."/>
            <person name="Wood M."/>
            <person name="Montefiori M."/>
            <person name="Brummell D."/>
            <person name="Schwinn K."/>
            <person name="Catanach A."/>
            <person name="Fullerton C."/>
            <person name="Li D."/>
            <person name="Meiyalaghan S."/>
            <person name="Nieuwenhuizen N."/>
            <person name="Read N."/>
            <person name="Prakash R."/>
            <person name="Hunter D."/>
            <person name="Zhang H."/>
            <person name="Mckenzie M."/>
            <person name="Knabel M."/>
            <person name="Harris A."/>
            <person name="Allan A."/>
            <person name="Chen A."/>
            <person name="Janssen B."/>
            <person name="Plunkett B."/>
            <person name="Dwamena C."/>
            <person name="Voogd C."/>
            <person name="Leif D."/>
            <person name="Lafferty D."/>
            <person name="Souleyre E."/>
            <person name="Varkonyi-Gasic E."/>
            <person name="Gambi F."/>
            <person name="Hanley J."/>
            <person name="Yao J.-L."/>
            <person name="Cheung J."/>
            <person name="David K."/>
            <person name="Warren B."/>
            <person name="Marsh K."/>
            <person name="Snowden K."/>
            <person name="Lin-Wang K."/>
            <person name="Brian L."/>
            <person name="Martinez-Sanchez M."/>
            <person name="Wang M."/>
            <person name="Ileperuma N."/>
            <person name="Macnee N."/>
            <person name="Campin R."/>
            <person name="Mcatee P."/>
            <person name="Drummond R."/>
            <person name="Espley R."/>
            <person name="Ireland H."/>
            <person name="Wu R."/>
            <person name="Atkinson R."/>
            <person name="Karunairetnam S."/>
            <person name="Bulley S."/>
            <person name="Chunkath S."/>
            <person name="Hanley Z."/>
            <person name="Storey R."/>
            <person name="Thrimawithana A."/>
            <person name="Thomson S."/>
            <person name="David C."/>
            <person name="Testolin R."/>
        </authorList>
    </citation>
    <scope>NUCLEOTIDE SEQUENCE [LARGE SCALE GENOMIC DNA]</scope>
    <source>
        <strain evidence="16">cv. Red5</strain>
        <tissue evidence="15">Young leaf</tissue>
    </source>
</reference>
<dbReference type="OrthoDB" id="187139at2759"/>
<dbReference type="OMA" id="FKPGANY"/>
<keyword evidence="5" id="KW-0964">Secreted</keyword>
<comment type="subcellular location">
    <subcellularLocation>
        <location evidence="1">Secreted</location>
        <location evidence="1">Cell wall</location>
    </subcellularLocation>
</comment>
<keyword evidence="9" id="KW-0961">Cell wall biogenesis/degradation</keyword>
<keyword evidence="16" id="KW-1185">Reference proteome</keyword>
<dbReference type="PANTHER" id="PTHR31375">
    <property type="match status" value="1"/>
</dbReference>
<protein>
    <recommendedName>
        <fullName evidence="3">endo-polygalacturonase</fullName>
        <ecNumber evidence="3">3.2.1.15</ecNumber>
    </recommendedName>
    <alternativeName>
        <fullName evidence="11">Pectinase</fullName>
    </alternativeName>
</protein>
<name>A0A2R6QVA2_ACTCC</name>
<feature type="active site" evidence="12">
    <location>
        <position position="306"/>
    </location>
</feature>
<evidence type="ECO:0000256" key="12">
    <source>
        <dbReference type="PROSITE-ProRule" id="PRU10052"/>
    </source>
</evidence>
<dbReference type="InterPro" id="IPR000743">
    <property type="entry name" value="Glyco_hydro_28"/>
</dbReference>
<dbReference type="FunFam" id="2.160.20.10:FF:000028">
    <property type="entry name" value="Polygalacturonase QRT2"/>
    <property type="match status" value="1"/>
</dbReference>
<evidence type="ECO:0000256" key="11">
    <source>
        <dbReference type="ARBA" id="ARBA00083621"/>
    </source>
</evidence>
<evidence type="ECO:0000256" key="6">
    <source>
        <dbReference type="ARBA" id="ARBA00022729"/>
    </source>
</evidence>
<dbReference type="Proteomes" id="UP000241394">
    <property type="component" value="Chromosome LG12"/>
</dbReference>
<evidence type="ECO:0000313" key="15">
    <source>
        <dbReference type="EMBL" id="PSS15669.1"/>
    </source>
</evidence>
<evidence type="ECO:0000256" key="8">
    <source>
        <dbReference type="ARBA" id="ARBA00023295"/>
    </source>
</evidence>
<dbReference type="GO" id="GO:0009901">
    <property type="term" value="P:anther dehiscence"/>
    <property type="evidence" value="ECO:0007669"/>
    <property type="project" value="UniProtKB-ARBA"/>
</dbReference>
<organism evidence="15 16">
    <name type="scientific">Actinidia chinensis var. chinensis</name>
    <name type="common">Chinese soft-hair kiwi</name>
    <dbReference type="NCBI Taxonomy" id="1590841"/>
    <lineage>
        <taxon>Eukaryota</taxon>
        <taxon>Viridiplantae</taxon>
        <taxon>Streptophyta</taxon>
        <taxon>Embryophyta</taxon>
        <taxon>Tracheophyta</taxon>
        <taxon>Spermatophyta</taxon>
        <taxon>Magnoliopsida</taxon>
        <taxon>eudicotyledons</taxon>
        <taxon>Gunneridae</taxon>
        <taxon>Pentapetalae</taxon>
        <taxon>asterids</taxon>
        <taxon>Ericales</taxon>
        <taxon>Actinidiaceae</taxon>
        <taxon>Actinidia</taxon>
    </lineage>
</organism>
<keyword evidence="14" id="KW-0472">Membrane</keyword>
<reference evidence="16" key="2">
    <citation type="journal article" date="2018" name="BMC Genomics">
        <title>A manually annotated Actinidia chinensis var. chinensis (kiwifruit) genome highlights the challenges associated with draft genomes and gene prediction in plants.</title>
        <authorList>
            <person name="Pilkington S.M."/>
            <person name="Crowhurst R."/>
            <person name="Hilario E."/>
            <person name="Nardozza S."/>
            <person name="Fraser L."/>
            <person name="Peng Y."/>
            <person name="Gunaseelan K."/>
            <person name="Simpson R."/>
            <person name="Tahir J."/>
            <person name="Deroles S.C."/>
            <person name="Templeton K."/>
            <person name="Luo Z."/>
            <person name="Davy M."/>
            <person name="Cheng C."/>
            <person name="McNeilage M."/>
            <person name="Scaglione D."/>
            <person name="Liu Y."/>
            <person name="Zhang Q."/>
            <person name="Datson P."/>
            <person name="De Silva N."/>
            <person name="Gardiner S.E."/>
            <person name="Bassett H."/>
            <person name="Chagne D."/>
            <person name="McCallum J."/>
            <person name="Dzierzon H."/>
            <person name="Deng C."/>
            <person name="Wang Y.Y."/>
            <person name="Barron L."/>
            <person name="Manako K."/>
            <person name="Bowen J."/>
            <person name="Foster T.M."/>
            <person name="Erridge Z.A."/>
            <person name="Tiffin H."/>
            <person name="Waite C.N."/>
            <person name="Davies K.M."/>
            <person name="Grierson E.P."/>
            <person name="Laing W.A."/>
            <person name="Kirk R."/>
            <person name="Chen X."/>
            <person name="Wood M."/>
            <person name="Montefiori M."/>
            <person name="Brummell D.A."/>
            <person name="Schwinn K.E."/>
            <person name="Catanach A."/>
            <person name="Fullerton C."/>
            <person name="Li D."/>
            <person name="Meiyalaghan S."/>
            <person name="Nieuwenhuizen N."/>
            <person name="Read N."/>
            <person name="Prakash R."/>
            <person name="Hunter D."/>
            <person name="Zhang H."/>
            <person name="McKenzie M."/>
            <person name="Knabel M."/>
            <person name="Harris A."/>
            <person name="Allan A.C."/>
            <person name="Gleave A."/>
            <person name="Chen A."/>
            <person name="Janssen B.J."/>
            <person name="Plunkett B."/>
            <person name="Ampomah-Dwamena C."/>
            <person name="Voogd C."/>
            <person name="Leif D."/>
            <person name="Lafferty D."/>
            <person name="Souleyre E.J.F."/>
            <person name="Varkonyi-Gasic E."/>
            <person name="Gambi F."/>
            <person name="Hanley J."/>
            <person name="Yao J.L."/>
            <person name="Cheung J."/>
            <person name="David K.M."/>
            <person name="Warren B."/>
            <person name="Marsh K."/>
            <person name="Snowden K.C."/>
            <person name="Lin-Wang K."/>
            <person name="Brian L."/>
            <person name="Martinez-Sanchez M."/>
            <person name="Wang M."/>
            <person name="Ileperuma N."/>
            <person name="Macnee N."/>
            <person name="Campin R."/>
            <person name="McAtee P."/>
            <person name="Drummond R.S.M."/>
            <person name="Espley R.V."/>
            <person name="Ireland H.S."/>
            <person name="Wu R."/>
            <person name="Atkinson R.G."/>
            <person name="Karunairetnam S."/>
            <person name="Bulley S."/>
            <person name="Chunkath S."/>
            <person name="Hanley Z."/>
            <person name="Storey R."/>
            <person name="Thrimawithana A.H."/>
            <person name="Thomson S."/>
            <person name="David C."/>
            <person name="Testolin R."/>
            <person name="Huang H."/>
            <person name="Hellens R.P."/>
            <person name="Schaffer R.J."/>
        </authorList>
    </citation>
    <scope>NUCLEOTIDE SEQUENCE [LARGE SCALE GENOMIC DNA]</scope>
    <source>
        <strain evidence="16">cv. Red5</strain>
    </source>
</reference>
<evidence type="ECO:0000256" key="2">
    <source>
        <dbReference type="ARBA" id="ARBA00008834"/>
    </source>
</evidence>
<keyword evidence="7 13" id="KW-0378">Hydrolase</keyword>
<keyword evidence="14" id="KW-1133">Transmembrane helix</keyword>
<dbReference type="GO" id="GO:0010047">
    <property type="term" value="P:fruit dehiscence"/>
    <property type="evidence" value="ECO:0007669"/>
    <property type="project" value="UniProtKB-ARBA"/>
</dbReference>
<evidence type="ECO:0000256" key="4">
    <source>
        <dbReference type="ARBA" id="ARBA00022512"/>
    </source>
</evidence>
<keyword evidence="14" id="KW-0812">Transmembrane</keyword>
<comment type="caution">
    <text evidence="15">The sequence shown here is derived from an EMBL/GenBank/DDBJ whole genome shotgun (WGS) entry which is preliminary data.</text>
</comment>
<dbReference type="SMART" id="SM00710">
    <property type="entry name" value="PbH1"/>
    <property type="match status" value="4"/>
</dbReference>
<dbReference type="Gene3D" id="2.160.20.10">
    <property type="entry name" value="Single-stranded right-handed beta-helix, Pectin lyase-like"/>
    <property type="match status" value="1"/>
</dbReference>
<gene>
    <name evidence="15" type="ORF">CEY00_Acc13161</name>
</gene>
<evidence type="ECO:0000256" key="1">
    <source>
        <dbReference type="ARBA" id="ARBA00004191"/>
    </source>
</evidence>
<evidence type="ECO:0000256" key="9">
    <source>
        <dbReference type="ARBA" id="ARBA00023316"/>
    </source>
</evidence>
<dbReference type="InterPro" id="IPR012334">
    <property type="entry name" value="Pectin_lyas_fold"/>
</dbReference>
<comment type="catalytic activity">
    <reaction evidence="10">
        <text>(1,4-alpha-D-galacturonosyl)n+m + H2O = (1,4-alpha-D-galacturonosyl)n + (1,4-alpha-D-galacturonosyl)m.</text>
        <dbReference type="EC" id="3.2.1.15"/>
    </reaction>
</comment>
<sequence>MALQRHFFQFVIITLLIPSFILGYTSAVHEDPPHDYHLEEYGYDFKAYPSYITTIGDNDFGSSMSQENGIFGLRKVDYGMDRVLDASKTVNVDDFGAKGDGSDDTKAFEKAWKAACSSTSSAVLLVPQKNYLVRPITFSGPCKSDLTMQIYGTLEASDDRSDYSKDGRHWLVFDSVQNLRVEGGGTINGNGQIWWQNSCKTNKTLPCKDAPTALTFYKSKHVIVKNLKIENAQQIHVSFDNCVNVQASNLMVTAPENSPNTDGIHVTGTQNIHISSCVIGTGDDCISIVSGCQKVRVNDITCGPGHGISIGSLGYGNSEAHVSDVVVNGAKLCGTTNGVRIKTWQGGSGSASNIKFQNVEMHNVENPIIIDQNYCDQDKPCQEQSSAVQVKNVFYKNIKGTCASNVAVTFDCSKRFPCQGIVLEDVDLEIEGGAAAKALCNNVELSETGVVSPHCPEEEEEEGAS</sequence>
<evidence type="ECO:0000256" key="10">
    <source>
        <dbReference type="ARBA" id="ARBA00034074"/>
    </source>
</evidence>
<dbReference type="Gramene" id="PSS15669">
    <property type="protein sequence ID" value="PSS15669"/>
    <property type="gene ID" value="CEY00_Acc13161"/>
</dbReference>
<evidence type="ECO:0000313" key="16">
    <source>
        <dbReference type="Proteomes" id="UP000241394"/>
    </source>
</evidence>
<keyword evidence="4" id="KW-0134">Cell wall</keyword>
<dbReference type="EMBL" id="NKQK01000012">
    <property type="protein sequence ID" value="PSS15669.1"/>
    <property type="molecule type" value="Genomic_DNA"/>
</dbReference>
<keyword evidence="8 13" id="KW-0326">Glycosidase</keyword>